<dbReference type="InterPro" id="IPR036565">
    <property type="entry name" value="Mur-like_cat_sf"/>
</dbReference>
<comment type="function">
    <text evidence="7 8">Cell wall formation. Catalyzes the addition of glutamate to the nucleotide precursor UDP-N-acetylmuramoyl-L-alanine (UMA).</text>
</comment>
<keyword evidence="7 8" id="KW-0133">Cell shape</keyword>
<accession>A0A4V5KK28</accession>
<keyword evidence="4 7" id="KW-0436">Ligase</keyword>
<dbReference type="EC" id="6.3.2.9" evidence="7 8"/>
<dbReference type="Gene3D" id="3.40.1190.10">
    <property type="entry name" value="Mur-like, catalytic domain"/>
    <property type="match status" value="1"/>
</dbReference>
<evidence type="ECO:0000313" key="12">
    <source>
        <dbReference type="Proteomes" id="UP000309454"/>
    </source>
</evidence>
<keyword evidence="7 8" id="KW-0961">Cell wall biogenesis/degradation</keyword>
<dbReference type="UniPathway" id="UPA00219"/>
<dbReference type="InterPro" id="IPR005762">
    <property type="entry name" value="MurD"/>
</dbReference>
<dbReference type="GO" id="GO:0051301">
    <property type="term" value="P:cell division"/>
    <property type="evidence" value="ECO:0007669"/>
    <property type="project" value="UniProtKB-KW"/>
</dbReference>
<dbReference type="Gene3D" id="3.40.50.720">
    <property type="entry name" value="NAD(P)-binding Rossmann-like Domain"/>
    <property type="match status" value="1"/>
</dbReference>
<dbReference type="GO" id="GO:0008764">
    <property type="term" value="F:UDP-N-acetylmuramoylalanine-D-glutamate ligase activity"/>
    <property type="evidence" value="ECO:0007669"/>
    <property type="project" value="UniProtKB-UniRule"/>
</dbReference>
<sequence>MVANTVQQMIEGRKQAPAQLGRVAVLGLGKSGRAVAEYLVPLLGGRLDQLTVYAGPSNADAQAWAEGVRRAGAQVLFDTEEVVGPFELCIASPGISQFSPFYQAAKRASGEVVSEVEFAWRESRSDAVWVAVTGTNGKTTTTALACHLLQQAGLAACAVGNIGDTCIQAVASGRCSHYVAEVSSYQLASTVNFAPNAAVVLNITPDHLAWHRSHEAYAEAKWKLLANLPSVEGAVAVIGAVNDETRAKVRQLKAEGSARGFSYVPIGAKGGLGQDMRKACGSENAAFLDGDVLTVALDGAEHVLIPRNRLQLEGIHNCENALAAATAALAVGVSAQSVAAGLATFTALAHRIEPAGTVAGVACFNDSKATNVDATLAAIGAFDPKRPVILLGGRDKGTDLEPLVRACNSHAKAVVCFGEARERFLEAFRVQGAAQLQVLEAPGMEAALDAGLSAAVLGDVLVLSPACASFDEFSCFEERGDVFKALVAQRAAARGE</sequence>
<evidence type="ECO:0000256" key="6">
    <source>
        <dbReference type="ARBA" id="ARBA00022840"/>
    </source>
</evidence>
<evidence type="ECO:0000256" key="2">
    <source>
        <dbReference type="ARBA" id="ARBA00004752"/>
    </source>
</evidence>
<dbReference type="GO" id="GO:0005524">
    <property type="term" value="F:ATP binding"/>
    <property type="evidence" value="ECO:0007669"/>
    <property type="project" value="UniProtKB-UniRule"/>
</dbReference>
<evidence type="ECO:0000259" key="9">
    <source>
        <dbReference type="Pfam" id="PF02875"/>
    </source>
</evidence>
<protein>
    <recommendedName>
        <fullName evidence="7 8">UDP-N-acetylmuramoylalanine--D-glutamate ligase</fullName>
        <ecNumber evidence="7 8">6.3.2.9</ecNumber>
    </recommendedName>
    <alternativeName>
        <fullName evidence="7">D-glutamic acid-adding enzyme</fullName>
    </alternativeName>
    <alternativeName>
        <fullName evidence="7">UDP-N-acetylmuramoyl-L-alanyl-D-glutamate synthetase</fullName>
    </alternativeName>
</protein>
<dbReference type="GO" id="GO:0008360">
    <property type="term" value="P:regulation of cell shape"/>
    <property type="evidence" value="ECO:0007669"/>
    <property type="project" value="UniProtKB-KW"/>
</dbReference>
<evidence type="ECO:0000256" key="1">
    <source>
        <dbReference type="ARBA" id="ARBA00004496"/>
    </source>
</evidence>
<dbReference type="InterPro" id="IPR013221">
    <property type="entry name" value="Mur_ligase_cen"/>
</dbReference>
<evidence type="ECO:0000256" key="5">
    <source>
        <dbReference type="ARBA" id="ARBA00022741"/>
    </source>
</evidence>
<keyword evidence="12" id="KW-1185">Reference proteome</keyword>
<dbReference type="NCBIfam" id="TIGR01087">
    <property type="entry name" value="murD"/>
    <property type="match status" value="1"/>
</dbReference>
<evidence type="ECO:0000313" key="11">
    <source>
        <dbReference type="EMBL" id="TJW12487.1"/>
    </source>
</evidence>
<dbReference type="OrthoDB" id="9809796at2"/>
<reference evidence="11 12" key="1">
    <citation type="submission" date="2019-04" db="EMBL/GenBank/DDBJ databases">
        <title>Microbes associate with the intestines of laboratory mice.</title>
        <authorList>
            <person name="Navarre W."/>
            <person name="Wong E."/>
            <person name="Huang K.C."/>
            <person name="Tropini C."/>
            <person name="Ng K."/>
            <person name="Yu B."/>
        </authorList>
    </citation>
    <scope>NUCLEOTIDE SEQUENCE [LARGE SCALE GENOMIC DNA]</scope>
    <source>
        <strain evidence="11 12">NM48_B13</strain>
    </source>
</reference>
<evidence type="ECO:0000259" key="10">
    <source>
        <dbReference type="Pfam" id="PF08245"/>
    </source>
</evidence>
<keyword evidence="7 8" id="KW-0132">Cell division</keyword>
<dbReference type="RefSeq" id="WP_136845339.1">
    <property type="nucleotide sequence ID" value="NZ_SSTM01000001.1"/>
</dbReference>
<comment type="similarity">
    <text evidence="7">Belongs to the MurCDEF family.</text>
</comment>
<keyword evidence="3 7" id="KW-0963">Cytoplasm</keyword>
<feature type="domain" description="Mur ligase central" evidence="10">
    <location>
        <begin position="132"/>
        <end position="328"/>
    </location>
</feature>
<keyword evidence="7 8" id="KW-0131">Cell cycle</keyword>
<keyword evidence="6 7" id="KW-0067">ATP-binding</keyword>
<evidence type="ECO:0000256" key="4">
    <source>
        <dbReference type="ARBA" id="ARBA00022598"/>
    </source>
</evidence>
<organism evidence="11 12">
    <name type="scientific">Parvibacter caecicola</name>
    <dbReference type="NCBI Taxonomy" id="747645"/>
    <lineage>
        <taxon>Bacteria</taxon>
        <taxon>Bacillati</taxon>
        <taxon>Actinomycetota</taxon>
        <taxon>Coriobacteriia</taxon>
        <taxon>Coriobacteriales</taxon>
        <taxon>Coriobacteriaceae</taxon>
        <taxon>Parvibacter</taxon>
    </lineage>
</organism>
<name>A0A4V5KK28_9ACTN</name>
<comment type="pathway">
    <text evidence="2 7 8">Cell wall biogenesis; peptidoglycan biosynthesis.</text>
</comment>
<dbReference type="SUPFAM" id="SSF53623">
    <property type="entry name" value="MurD-like peptide ligases, catalytic domain"/>
    <property type="match status" value="1"/>
</dbReference>
<dbReference type="Pfam" id="PF08245">
    <property type="entry name" value="Mur_ligase_M"/>
    <property type="match status" value="1"/>
</dbReference>
<dbReference type="PANTHER" id="PTHR43692:SF1">
    <property type="entry name" value="UDP-N-ACETYLMURAMOYLALANINE--D-GLUTAMATE LIGASE"/>
    <property type="match status" value="1"/>
</dbReference>
<dbReference type="SUPFAM" id="SSF53244">
    <property type="entry name" value="MurD-like peptide ligases, peptide-binding domain"/>
    <property type="match status" value="1"/>
</dbReference>
<keyword evidence="7 8" id="KW-0573">Peptidoglycan synthesis</keyword>
<dbReference type="HAMAP" id="MF_00639">
    <property type="entry name" value="MurD"/>
    <property type="match status" value="1"/>
</dbReference>
<dbReference type="Gene3D" id="3.90.190.20">
    <property type="entry name" value="Mur ligase, C-terminal domain"/>
    <property type="match status" value="1"/>
</dbReference>
<evidence type="ECO:0000256" key="7">
    <source>
        <dbReference type="HAMAP-Rule" id="MF_00639"/>
    </source>
</evidence>
<proteinExistence type="inferred from homology"/>
<evidence type="ECO:0000256" key="3">
    <source>
        <dbReference type="ARBA" id="ARBA00022490"/>
    </source>
</evidence>
<dbReference type="GO" id="GO:0009252">
    <property type="term" value="P:peptidoglycan biosynthetic process"/>
    <property type="evidence" value="ECO:0007669"/>
    <property type="project" value="UniProtKB-UniRule"/>
</dbReference>
<keyword evidence="5 7" id="KW-0547">Nucleotide-binding</keyword>
<feature type="binding site" evidence="7">
    <location>
        <begin position="134"/>
        <end position="140"/>
    </location>
    <ligand>
        <name>ATP</name>
        <dbReference type="ChEBI" id="CHEBI:30616"/>
    </ligand>
</feature>
<dbReference type="GO" id="GO:0071555">
    <property type="term" value="P:cell wall organization"/>
    <property type="evidence" value="ECO:0007669"/>
    <property type="project" value="UniProtKB-KW"/>
</dbReference>
<dbReference type="InterPro" id="IPR004101">
    <property type="entry name" value="Mur_ligase_C"/>
</dbReference>
<dbReference type="Proteomes" id="UP000309454">
    <property type="component" value="Unassembled WGS sequence"/>
</dbReference>
<dbReference type="InterPro" id="IPR036615">
    <property type="entry name" value="Mur_ligase_C_dom_sf"/>
</dbReference>
<dbReference type="PANTHER" id="PTHR43692">
    <property type="entry name" value="UDP-N-ACETYLMURAMOYLALANINE--D-GLUTAMATE LIGASE"/>
    <property type="match status" value="1"/>
</dbReference>
<comment type="subcellular location">
    <subcellularLocation>
        <location evidence="1 7 8">Cytoplasm</location>
    </subcellularLocation>
</comment>
<dbReference type="GO" id="GO:0005737">
    <property type="term" value="C:cytoplasm"/>
    <property type="evidence" value="ECO:0007669"/>
    <property type="project" value="UniProtKB-SubCell"/>
</dbReference>
<evidence type="ECO:0000256" key="8">
    <source>
        <dbReference type="RuleBase" id="RU003664"/>
    </source>
</evidence>
<dbReference type="SUPFAM" id="SSF51984">
    <property type="entry name" value="MurCD N-terminal domain"/>
    <property type="match status" value="1"/>
</dbReference>
<dbReference type="AlphaFoldDB" id="A0A4V5KK28"/>
<dbReference type="Pfam" id="PF02875">
    <property type="entry name" value="Mur_ligase_C"/>
    <property type="match status" value="1"/>
</dbReference>
<gene>
    <name evidence="7 11" type="primary">murD</name>
    <name evidence="11" type="ORF">E5982_02545</name>
</gene>
<comment type="caution">
    <text evidence="11">The sequence shown here is derived from an EMBL/GenBank/DDBJ whole genome shotgun (WGS) entry which is preliminary data.</text>
</comment>
<comment type="catalytic activity">
    <reaction evidence="7 8">
        <text>UDP-N-acetyl-alpha-D-muramoyl-L-alanine + D-glutamate + ATP = UDP-N-acetyl-alpha-D-muramoyl-L-alanyl-D-glutamate + ADP + phosphate + H(+)</text>
        <dbReference type="Rhea" id="RHEA:16429"/>
        <dbReference type="ChEBI" id="CHEBI:15378"/>
        <dbReference type="ChEBI" id="CHEBI:29986"/>
        <dbReference type="ChEBI" id="CHEBI:30616"/>
        <dbReference type="ChEBI" id="CHEBI:43474"/>
        <dbReference type="ChEBI" id="CHEBI:83898"/>
        <dbReference type="ChEBI" id="CHEBI:83900"/>
        <dbReference type="ChEBI" id="CHEBI:456216"/>
        <dbReference type="EC" id="6.3.2.9"/>
    </reaction>
</comment>
<feature type="domain" description="Mur ligase C-terminal" evidence="9">
    <location>
        <begin position="350"/>
        <end position="467"/>
    </location>
</feature>
<dbReference type="EMBL" id="SSTM01000001">
    <property type="protein sequence ID" value="TJW12487.1"/>
    <property type="molecule type" value="Genomic_DNA"/>
</dbReference>